<gene>
    <name evidence="2" type="ORF">Zm00014a_018537</name>
</gene>
<keyword evidence="1" id="KW-0808">Transferase</keyword>
<protein>
    <recommendedName>
        <fullName evidence="1">U-box domain-containing protein</fullName>
        <ecNumber evidence="1">2.3.2.27</ecNumber>
    </recommendedName>
    <alternativeName>
        <fullName evidence="1">RING-type E3 ubiquitin transferase PUB</fullName>
    </alternativeName>
</protein>
<dbReference type="InterPro" id="IPR045185">
    <property type="entry name" value="PUB22/23/24-like"/>
</dbReference>
<dbReference type="GO" id="GO:0061630">
    <property type="term" value="F:ubiquitin protein ligase activity"/>
    <property type="evidence" value="ECO:0007669"/>
    <property type="project" value="UniProtKB-UniRule"/>
</dbReference>
<proteinExistence type="predicted"/>
<dbReference type="GO" id="GO:0016567">
    <property type="term" value="P:protein ubiquitination"/>
    <property type="evidence" value="ECO:0007669"/>
    <property type="project" value="UniProtKB-UniRule"/>
</dbReference>
<reference evidence="2" key="1">
    <citation type="journal article" date="2018" name="Nat. Genet.">
        <title>Extensive intraspecific gene order and gene structural variations between Mo17 and other maize genomes.</title>
        <authorList>
            <person name="Sun S."/>
            <person name="Zhou Y."/>
            <person name="Chen J."/>
            <person name="Shi J."/>
            <person name="Zhao H."/>
            <person name="Zhao H."/>
            <person name="Song W."/>
            <person name="Zhang M."/>
            <person name="Cui Y."/>
            <person name="Dong X."/>
            <person name="Liu H."/>
            <person name="Ma X."/>
            <person name="Jiao Y."/>
            <person name="Wang B."/>
            <person name="Wei X."/>
            <person name="Stein J.C."/>
            <person name="Glaubitz J.C."/>
            <person name="Lu F."/>
            <person name="Yu G."/>
            <person name="Liang C."/>
            <person name="Fengler K."/>
            <person name="Li B."/>
            <person name="Rafalski A."/>
            <person name="Schnable P.S."/>
            <person name="Ware D.H."/>
            <person name="Buckler E.S."/>
            <person name="Lai J."/>
        </authorList>
    </citation>
    <scope>NUCLEOTIDE SEQUENCE [LARGE SCALE GENOMIC DNA]</scope>
    <source>
        <tissue evidence="2">Seedling</tissue>
    </source>
</reference>
<keyword evidence="1" id="KW-0833">Ubl conjugation pathway</keyword>
<name>A0A317Y2F1_MAIZE</name>
<accession>A0A317Y2F1</accession>
<dbReference type="EMBL" id="NCVQ01000001">
    <property type="protein sequence ID" value="PWZ52715.1"/>
    <property type="molecule type" value="Genomic_DNA"/>
</dbReference>
<sequence>MVRHGAVPAAVRALRASTESGASAKALRVLESTVGCAEGRATLCANAEDAIPAVVGKMMKAGRDDAEAAVAVL</sequence>
<comment type="catalytic activity">
    <reaction evidence="1">
        <text>S-ubiquitinyl-[E2 ubiquitin-conjugating enzyme]-L-cysteine + [acceptor protein]-L-lysine = [E2 ubiquitin-conjugating enzyme]-L-cysteine + N(6)-ubiquitinyl-[acceptor protein]-L-lysine.</text>
        <dbReference type="EC" id="2.3.2.27"/>
    </reaction>
</comment>
<evidence type="ECO:0000313" key="2">
    <source>
        <dbReference type="EMBL" id="PWZ52715.1"/>
    </source>
</evidence>
<dbReference type="Proteomes" id="UP000251960">
    <property type="component" value="Chromosome 1"/>
</dbReference>
<dbReference type="EC" id="2.3.2.27" evidence="1"/>
<evidence type="ECO:0000256" key="1">
    <source>
        <dbReference type="RuleBase" id="RU369093"/>
    </source>
</evidence>
<comment type="function">
    <text evidence="1">Functions as an E3 ubiquitin ligase.</text>
</comment>
<comment type="pathway">
    <text evidence="1">Protein modification; protein ubiquitination.</text>
</comment>
<organism evidence="2">
    <name type="scientific">Zea mays</name>
    <name type="common">Maize</name>
    <dbReference type="NCBI Taxonomy" id="4577"/>
    <lineage>
        <taxon>Eukaryota</taxon>
        <taxon>Viridiplantae</taxon>
        <taxon>Streptophyta</taxon>
        <taxon>Embryophyta</taxon>
        <taxon>Tracheophyta</taxon>
        <taxon>Spermatophyta</taxon>
        <taxon>Magnoliopsida</taxon>
        <taxon>Liliopsida</taxon>
        <taxon>Poales</taxon>
        <taxon>Poaceae</taxon>
        <taxon>PACMAD clade</taxon>
        <taxon>Panicoideae</taxon>
        <taxon>Andropogonodae</taxon>
        <taxon>Andropogoneae</taxon>
        <taxon>Tripsacinae</taxon>
        <taxon>Zea</taxon>
    </lineage>
</organism>
<dbReference type="AlphaFoldDB" id="A0A317Y2F1"/>
<comment type="caution">
    <text evidence="2">The sequence shown here is derived from an EMBL/GenBank/DDBJ whole genome shotgun (WGS) entry which is preliminary data.</text>
</comment>
<dbReference type="PANTHER" id="PTHR22849:SF111">
    <property type="entry name" value="U-BOX DOMAIN-CONTAINING PROTEIN"/>
    <property type="match status" value="1"/>
</dbReference>
<dbReference type="PANTHER" id="PTHR22849">
    <property type="entry name" value="WDSAM1 PROTEIN"/>
    <property type="match status" value="1"/>
</dbReference>